<dbReference type="InterPro" id="IPR000182">
    <property type="entry name" value="GNAT_dom"/>
</dbReference>
<evidence type="ECO:0000259" key="1">
    <source>
        <dbReference type="PROSITE" id="PS51186"/>
    </source>
</evidence>
<proteinExistence type="predicted"/>
<sequence length="177" mass="20289">MVIYKQADSLKELEQILELQQRNLPKNISEDESTKEGFVTVEHTLDVLQAMNEVCGHIIAVDDNKVVGYALCMHPRFGNDIEVLRPMFQEIDKVLERKVNYMAMGQICIAKTHRGQGIFRKLYQTMKEKLPKGFDTIITEVDGKNKRSLVAHTAIGFNTLTIYNSNGKEWHVLSCYK</sequence>
<dbReference type="PROSITE" id="PS51186">
    <property type="entry name" value="GNAT"/>
    <property type="match status" value="1"/>
</dbReference>
<dbReference type="InterPro" id="IPR016181">
    <property type="entry name" value="Acyl_CoA_acyltransferase"/>
</dbReference>
<dbReference type="Gene3D" id="3.40.630.30">
    <property type="match status" value="1"/>
</dbReference>
<name>A0A850NFT6_9FLAO</name>
<keyword evidence="3" id="KW-1185">Reference proteome</keyword>
<dbReference type="Proteomes" id="UP000558089">
    <property type="component" value="Unassembled WGS sequence"/>
</dbReference>
<dbReference type="RefSeq" id="WP_176619250.1">
    <property type="nucleotide sequence ID" value="NZ_WYET01000001.1"/>
</dbReference>
<keyword evidence="2" id="KW-0808">Transferase</keyword>
<dbReference type="AlphaFoldDB" id="A0A850NFT6"/>
<evidence type="ECO:0000313" key="2">
    <source>
        <dbReference type="EMBL" id="NVN17312.1"/>
    </source>
</evidence>
<dbReference type="SUPFAM" id="SSF55729">
    <property type="entry name" value="Acyl-CoA N-acyltransferases (Nat)"/>
    <property type="match status" value="1"/>
</dbReference>
<evidence type="ECO:0000313" key="3">
    <source>
        <dbReference type="Proteomes" id="UP000558089"/>
    </source>
</evidence>
<feature type="domain" description="N-acetyltransferase" evidence="1">
    <location>
        <begin position="2"/>
        <end position="177"/>
    </location>
</feature>
<dbReference type="EMBL" id="WYET01000001">
    <property type="protein sequence ID" value="NVN17312.1"/>
    <property type="molecule type" value="Genomic_DNA"/>
</dbReference>
<reference evidence="2 3" key="1">
    <citation type="submission" date="2020-01" db="EMBL/GenBank/DDBJ databases">
        <title>Draft Genome Analysis of Muricauda sp. HICW Isolated from coastal seawater of PR China.</title>
        <authorList>
            <person name="Chen M.-X."/>
        </authorList>
    </citation>
    <scope>NUCLEOTIDE SEQUENCE [LARGE SCALE GENOMIC DNA]</scope>
    <source>
        <strain evidence="2 3">HICW</strain>
    </source>
</reference>
<dbReference type="CDD" id="cd04301">
    <property type="entry name" value="NAT_SF"/>
    <property type="match status" value="1"/>
</dbReference>
<accession>A0A850NFT6</accession>
<organism evidence="2 3">
    <name type="scientific">Flagellimonas chongwuensis</name>
    <dbReference type="NCBI Taxonomy" id="2697365"/>
    <lineage>
        <taxon>Bacteria</taxon>
        <taxon>Pseudomonadati</taxon>
        <taxon>Bacteroidota</taxon>
        <taxon>Flavobacteriia</taxon>
        <taxon>Flavobacteriales</taxon>
        <taxon>Flavobacteriaceae</taxon>
        <taxon>Flagellimonas</taxon>
    </lineage>
</organism>
<dbReference type="GO" id="GO:0016747">
    <property type="term" value="F:acyltransferase activity, transferring groups other than amino-acyl groups"/>
    <property type="evidence" value="ECO:0007669"/>
    <property type="project" value="InterPro"/>
</dbReference>
<dbReference type="Pfam" id="PF00583">
    <property type="entry name" value="Acetyltransf_1"/>
    <property type="match status" value="1"/>
</dbReference>
<protein>
    <submittedName>
        <fullName evidence="2">GNAT family N-acetyltransferase</fullName>
    </submittedName>
</protein>
<gene>
    <name evidence="2" type="ORF">GUA46_03080</name>
</gene>
<comment type="caution">
    <text evidence="2">The sequence shown here is derived from an EMBL/GenBank/DDBJ whole genome shotgun (WGS) entry which is preliminary data.</text>
</comment>